<dbReference type="Proteomes" id="UP000076532">
    <property type="component" value="Unassembled WGS sequence"/>
</dbReference>
<proteinExistence type="predicted"/>
<keyword evidence="3" id="KW-1185">Reference proteome</keyword>
<evidence type="ECO:0000256" key="1">
    <source>
        <dbReference type="SAM" id="MobiDB-lite"/>
    </source>
</evidence>
<organism evidence="2 3">
    <name type="scientific">Athelia psychrophila</name>
    <dbReference type="NCBI Taxonomy" id="1759441"/>
    <lineage>
        <taxon>Eukaryota</taxon>
        <taxon>Fungi</taxon>
        <taxon>Dikarya</taxon>
        <taxon>Basidiomycota</taxon>
        <taxon>Agaricomycotina</taxon>
        <taxon>Agaricomycetes</taxon>
        <taxon>Agaricomycetidae</taxon>
        <taxon>Atheliales</taxon>
        <taxon>Atheliaceae</taxon>
        <taxon>Athelia</taxon>
    </lineage>
</organism>
<feature type="region of interest" description="Disordered" evidence="1">
    <location>
        <begin position="1"/>
        <end position="49"/>
    </location>
</feature>
<sequence>MQSSPNARQSPSPSRFRGCGNGAPARSSSPSASTDKMPNIGHAAFHTSPPIYPQPPTPLLSRSIYPVPPTVICASHPFTLIAIPDYSIMPSHPDHMVTLGFPLPEADEATTRASYDLSIPNGEGIPMAIVLLPRHDHRGVAGLAPSRVEISSNRRARRSGKEAAPGLTRLFTWWRWICTLRLGRVRTLSPYR</sequence>
<evidence type="ECO:0000313" key="2">
    <source>
        <dbReference type="EMBL" id="KZP26518.1"/>
    </source>
</evidence>
<evidence type="ECO:0000313" key="3">
    <source>
        <dbReference type="Proteomes" id="UP000076532"/>
    </source>
</evidence>
<gene>
    <name evidence="2" type="ORF">FIBSPDRAFT_347145</name>
</gene>
<feature type="compositionally biased region" description="Polar residues" evidence="1">
    <location>
        <begin position="1"/>
        <end position="13"/>
    </location>
</feature>
<name>A0A166PWD4_9AGAM</name>
<protein>
    <submittedName>
        <fullName evidence="2">Uncharacterized protein</fullName>
    </submittedName>
</protein>
<dbReference type="AlphaFoldDB" id="A0A166PWD4"/>
<feature type="compositionally biased region" description="Low complexity" evidence="1">
    <location>
        <begin position="23"/>
        <end position="33"/>
    </location>
</feature>
<reference evidence="2 3" key="1">
    <citation type="journal article" date="2016" name="Mol. Biol. Evol.">
        <title>Comparative Genomics of Early-Diverging Mushroom-Forming Fungi Provides Insights into the Origins of Lignocellulose Decay Capabilities.</title>
        <authorList>
            <person name="Nagy L.G."/>
            <person name="Riley R."/>
            <person name="Tritt A."/>
            <person name="Adam C."/>
            <person name="Daum C."/>
            <person name="Floudas D."/>
            <person name="Sun H."/>
            <person name="Yadav J.S."/>
            <person name="Pangilinan J."/>
            <person name="Larsson K.H."/>
            <person name="Matsuura K."/>
            <person name="Barry K."/>
            <person name="Labutti K."/>
            <person name="Kuo R."/>
            <person name="Ohm R.A."/>
            <person name="Bhattacharya S.S."/>
            <person name="Shirouzu T."/>
            <person name="Yoshinaga Y."/>
            <person name="Martin F.M."/>
            <person name="Grigoriev I.V."/>
            <person name="Hibbett D.S."/>
        </authorList>
    </citation>
    <scope>NUCLEOTIDE SEQUENCE [LARGE SCALE GENOMIC DNA]</scope>
    <source>
        <strain evidence="2 3">CBS 109695</strain>
    </source>
</reference>
<accession>A0A166PWD4</accession>
<dbReference type="EMBL" id="KV417514">
    <property type="protein sequence ID" value="KZP26518.1"/>
    <property type="molecule type" value="Genomic_DNA"/>
</dbReference>